<dbReference type="Proteomes" id="UP000054302">
    <property type="component" value="Unassembled WGS sequence"/>
</dbReference>
<sequence>MFNVVAISPSWVFWGVAALVLLGIWMYGMSSDIPFIKGIPEMPSSLPFIGHLHLHAGVSGVNDGALWSSWARKFGSDLLQVKFGRNRVVIANSFDAVKELFVTNGHLTSARPEQFVFERYIGYDLGSHSLDENFKPQRLAALKAVKPHEWPRFYPGLDREGDKLIISLAEQGDYGRASLNPLKLLQIVAMNLGFQITFDKKFDDAHDPWFREYIENAMKITTVRGASNTWADFVPILRFTPKFRRQARLAEEASKKRSAMILELLQGLKARIDQGEHPDCIAASVLTDPEAKLTLPNAIKCCTSMLQGGTESLPSHICAGLGGLVAPGGKELQDRALQEILEHYPDGDAKVHAFSEEKVPFVAALYKEILRNYVVLPFSLPHEASADITLKSGVTIPKGTRLYMNSEAANHDGEYFGKTVDEFEPARWLDPEMNKGGMNYFSYGVGPRICPAWSIANRIMYGLLLRILLAFELEMDPADPPPKSWKTFGSTPSGVLNAPKMFKVRFVPRNEEQLKQEVNEMKTKMGQR</sequence>
<dbReference type="AlphaFoldDB" id="A0A0D2AD62"/>
<comment type="similarity">
    <text evidence="1">Belongs to the cytochrome P450 family.</text>
</comment>
<evidence type="ECO:0000256" key="1">
    <source>
        <dbReference type="ARBA" id="ARBA00010617"/>
    </source>
</evidence>
<evidence type="ECO:0000256" key="4">
    <source>
        <dbReference type="ARBA" id="ARBA00023004"/>
    </source>
</evidence>
<dbReference type="InterPro" id="IPR036396">
    <property type="entry name" value="Cyt_P450_sf"/>
</dbReference>
<feature type="binding site" description="axial binding residue" evidence="5">
    <location>
        <position position="450"/>
    </location>
    <ligand>
        <name>heme</name>
        <dbReference type="ChEBI" id="CHEBI:30413"/>
    </ligand>
    <ligandPart>
        <name>Fe</name>
        <dbReference type="ChEBI" id="CHEBI:18248"/>
    </ligandPart>
</feature>
<dbReference type="STRING" id="212818.A0A0D2AD62"/>
<dbReference type="VEuPathDB" id="FungiDB:PV10_00673"/>
<keyword evidence="6" id="KW-0472">Membrane</keyword>
<evidence type="ECO:0000313" key="7">
    <source>
        <dbReference type="EMBL" id="KIV96858.1"/>
    </source>
</evidence>
<evidence type="ECO:0000256" key="2">
    <source>
        <dbReference type="ARBA" id="ARBA00022723"/>
    </source>
</evidence>
<dbReference type="PRINTS" id="PR00463">
    <property type="entry name" value="EP450I"/>
</dbReference>
<gene>
    <name evidence="7" type="ORF">PV10_00673</name>
</gene>
<organism evidence="7 8">
    <name type="scientific">Exophiala mesophila</name>
    <name type="common">Black yeast-like fungus</name>
    <dbReference type="NCBI Taxonomy" id="212818"/>
    <lineage>
        <taxon>Eukaryota</taxon>
        <taxon>Fungi</taxon>
        <taxon>Dikarya</taxon>
        <taxon>Ascomycota</taxon>
        <taxon>Pezizomycotina</taxon>
        <taxon>Eurotiomycetes</taxon>
        <taxon>Chaetothyriomycetidae</taxon>
        <taxon>Chaetothyriales</taxon>
        <taxon>Herpotrichiellaceae</taxon>
        <taxon>Exophiala</taxon>
    </lineage>
</organism>
<dbReference type="InterPro" id="IPR050364">
    <property type="entry name" value="Cytochrome_P450_fung"/>
</dbReference>
<dbReference type="SUPFAM" id="SSF48264">
    <property type="entry name" value="Cytochrome P450"/>
    <property type="match status" value="1"/>
</dbReference>
<keyword evidence="8" id="KW-1185">Reference proteome</keyword>
<keyword evidence="4 5" id="KW-0408">Iron</keyword>
<evidence type="ECO:0008006" key="9">
    <source>
        <dbReference type="Google" id="ProtNLM"/>
    </source>
</evidence>
<keyword evidence="6" id="KW-0812">Transmembrane</keyword>
<accession>A0A0D2AD62</accession>
<dbReference type="PANTHER" id="PTHR46300:SF9">
    <property type="entry name" value="P450, PUTATIVE-RELATED"/>
    <property type="match status" value="1"/>
</dbReference>
<keyword evidence="6" id="KW-1133">Transmembrane helix</keyword>
<dbReference type="Gene3D" id="1.10.630.10">
    <property type="entry name" value="Cytochrome P450"/>
    <property type="match status" value="1"/>
</dbReference>
<dbReference type="GO" id="GO:0004497">
    <property type="term" value="F:monooxygenase activity"/>
    <property type="evidence" value="ECO:0007669"/>
    <property type="project" value="InterPro"/>
</dbReference>
<protein>
    <recommendedName>
        <fullName evidence="9">Cytochrome P450</fullName>
    </recommendedName>
</protein>
<dbReference type="PANTHER" id="PTHR46300">
    <property type="entry name" value="P450, PUTATIVE (EUROFUNG)-RELATED-RELATED"/>
    <property type="match status" value="1"/>
</dbReference>
<reference evidence="7 8" key="1">
    <citation type="submission" date="2015-01" db="EMBL/GenBank/DDBJ databases">
        <title>The Genome Sequence of Exophiala mesophila CBS40295.</title>
        <authorList>
            <consortium name="The Broad Institute Genomics Platform"/>
            <person name="Cuomo C."/>
            <person name="de Hoog S."/>
            <person name="Gorbushina A."/>
            <person name="Stielow B."/>
            <person name="Teixiera M."/>
            <person name="Abouelleil A."/>
            <person name="Chapman S.B."/>
            <person name="Priest M."/>
            <person name="Young S.K."/>
            <person name="Wortman J."/>
            <person name="Nusbaum C."/>
            <person name="Birren B."/>
        </authorList>
    </citation>
    <scope>NUCLEOTIDE SEQUENCE [LARGE SCALE GENOMIC DNA]</scope>
    <source>
        <strain evidence="7 8">CBS 40295</strain>
    </source>
</reference>
<comment type="cofactor">
    <cofactor evidence="5">
        <name>heme</name>
        <dbReference type="ChEBI" id="CHEBI:30413"/>
    </cofactor>
</comment>
<dbReference type="GeneID" id="27318518"/>
<proteinExistence type="inferred from homology"/>
<dbReference type="Pfam" id="PF00067">
    <property type="entry name" value="p450"/>
    <property type="match status" value="1"/>
</dbReference>
<evidence type="ECO:0000256" key="3">
    <source>
        <dbReference type="ARBA" id="ARBA00023002"/>
    </source>
</evidence>
<keyword evidence="3" id="KW-0560">Oxidoreductase</keyword>
<evidence type="ECO:0000256" key="6">
    <source>
        <dbReference type="SAM" id="Phobius"/>
    </source>
</evidence>
<keyword evidence="5" id="KW-0349">Heme</keyword>
<dbReference type="RefSeq" id="XP_016228432.1">
    <property type="nucleotide sequence ID" value="XM_016364783.1"/>
</dbReference>
<dbReference type="GO" id="GO:0020037">
    <property type="term" value="F:heme binding"/>
    <property type="evidence" value="ECO:0007669"/>
    <property type="project" value="InterPro"/>
</dbReference>
<dbReference type="EMBL" id="KN847520">
    <property type="protein sequence ID" value="KIV96858.1"/>
    <property type="molecule type" value="Genomic_DNA"/>
</dbReference>
<evidence type="ECO:0000256" key="5">
    <source>
        <dbReference type="PIRSR" id="PIRSR602401-1"/>
    </source>
</evidence>
<dbReference type="OrthoDB" id="1055148at2759"/>
<name>A0A0D2AD62_EXOME</name>
<evidence type="ECO:0000313" key="8">
    <source>
        <dbReference type="Proteomes" id="UP000054302"/>
    </source>
</evidence>
<dbReference type="GO" id="GO:0016705">
    <property type="term" value="F:oxidoreductase activity, acting on paired donors, with incorporation or reduction of molecular oxygen"/>
    <property type="evidence" value="ECO:0007669"/>
    <property type="project" value="InterPro"/>
</dbReference>
<feature type="transmembrane region" description="Helical" evidence="6">
    <location>
        <begin position="6"/>
        <end position="27"/>
    </location>
</feature>
<dbReference type="GO" id="GO:0005506">
    <property type="term" value="F:iron ion binding"/>
    <property type="evidence" value="ECO:0007669"/>
    <property type="project" value="InterPro"/>
</dbReference>
<keyword evidence="2 5" id="KW-0479">Metal-binding</keyword>
<dbReference type="HOGENOM" id="CLU_001570_2_4_1"/>
<dbReference type="InterPro" id="IPR002401">
    <property type="entry name" value="Cyt_P450_E_grp-I"/>
</dbReference>
<dbReference type="InterPro" id="IPR001128">
    <property type="entry name" value="Cyt_P450"/>
</dbReference>